<dbReference type="EMBL" id="CAJJDO010000100">
    <property type="protein sequence ID" value="CAD8192099.1"/>
    <property type="molecule type" value="Genomic_DNA"/>
</dbReference>
<reference evidence="1" key="1">
    <citation type="submission" date="2021-01" db="EMBL/GenBank/DDBJ databases">
        <authorList>
            <consortium name="Genoscope - CEA"/>
            <person name="William W."/>
        </authorList>
    </citation>
    <scope>NUCLEOTIDE SEQUENCE</scope>
</reference>
<organism evidence="1 2">
    <name type="scientific">Paramecium pentaurelia</name>
    <dbReference type="NCBI Taxonomy" id="43138"/>
    <lineage>
        <taxon>Eukaryota</taxon>
        <taxon>Sar</taxon>
        <taxon>Alveolata</taxon>
        <taxon>Ciliophora</taxon>
        <taxon>Intramacronucleata</taxon>
        <taxon>Oligohymenophorea</taxon>
        <taxon>Peniculida</taxon>
        <taxon>Parameciidae</taxon>
        <taxon>Paramecium</taxon>
    </lineage>
</organism>
<dbReference type="Proteomes" id="UP000689195">
    <property type="component" value="Unassembled WGS sequence"/>
</dbReference>
<proteinExistence type="predicted"/>
<sequence length="86" mass="10278">MEKITKSPLSFLQSFGDTQPLIEEEDMIPTKLKNIRFNHKYPFGCVPSFEKKQQNTKKKCDYVILTDQLHEWNNFLHQKFQKSQQS</sequence>
<name>A0A8S1WVH2_9CILI</name>
<gene>
    <name evidence="1" type="ORF">PPENT_87.1.T1000175</name>
</gene>
<protein>
    <submittedName>
        <fullName evidence="1">Uncharacterized protein</fullName>
    </submittedName>
</protein>
<dbReference type="AlphaFoldDB" id="A0A8S1WVH2"/>
<accession>A0A8S1WVH2</accession>
<dbReference type="OrthoDB" id="303751at2759"/>
<keyword evidence="2" id="KW-1185">Reference proteome</keyword>
<evidence type="ECO:0000313" key="2">
    <source>
        <dbReference type="Proteomes" id="UP000689195"/>
    </source>
</evidence>
<evidence type="ECO:0000313" key="1">
    <source>
        <dbReference type="EMBL" id="CAD8192099.1"/>
    </source>
</evidence>
<comment type="caution">
    <text evidence="1">The sequence shown here is derived from an EMBL/GenBank/DDBJ whole genome shotgun (WGS) entry which is preliminary data.</text>
</comment>